<feature type="transmembrane region" description="Helical" evidence="5">
    <location>
        <begin position="55"/>
        <end position="77"/>
    </location>
</feature>
<feature type="domain" description="O-antigen ligase-related" evidence="6">
    <location>
        <begin position="194"/>
        <end position="326"/>
    </location>
</feature>
<evidence type="ECO:0000256" key="5">
    <source>
        <dbReference type="SAM" id="Phobius"/>
    </source>
</evidence>
<dbReference type="EMBL" id="LCIJ01000001">
    <property type="protein sequence ID" value="KKT53251.1"/>
    <property type="molecule type" value="Genomic_DNA"/>
</dbReference>
<feature type="transmembrane region" description="Helical" evidence="5">
    <location>
        <begin position="26"/>
        <end position="43"/>
    </location>
</feature>
<feature type="transmembrane region" description="Helical" evidence="5">
    <location>
        <begin position="346"/>
        <end position="364"/>
    </location>
</feature>
<accession>A0A0G1I1H8</accession>
<feature type="transmembrane region" description="Helical" evidence="5">
    <location>
        <begin position="116"/>
        <end position="141"/>
    </location>
</feature>
<feature type="transmembrane region" description="Helical" evidence="5">
    <location>
        <begin position="225"/>
        <end position="243"/>
    </location>
</feature>
<evidence type="ECO:0000256" key="2">
    <source>
        <dbReference type="ARBA" id="ARBA00022692"/>
    </source>
</evidence>
<dbReference type="InterPro" id="IPR007016">
    <property type="entry name" value="O-antigen_ligase-rel_domated"/>
</dbReference>
<name>A0A0G1I1H8_UNCK3</name>
<dbReference type="Proteomes" id="UP000034752">
    <property type="component" value="Unassembled WGS sequence"/>
</dbReference>
<reference evidence="7 8" key="1">
    <citation type="journal article" date="2015" name="Nature">
        <title>rRNA introns, odd ribosomes, and small enigmatic genomes across a large radiation of phyla.</title>
        <authorList>
            <person name="Brown C.T."/>
            <person name="Hug L.A."/>
            <person name="Thomas B.C."/>
            <person name="Sharon I."/>
            <person name="Castelle C.J."/>
            <person name="Singh A."/>
            <person name="Wilkins M.J."/>
            <person name="Williams K.H."/>
            <person name="Banfield J.F."/>
        </authorList>
    </citation>
    <scope>NUCLEOTIDE SEQUENCE [LARGE SCALE GENOMIC DNA]</scope>
</reference>
<gene>
    <name evidence="7" type="ORF">VE96_C0001G0006</name>
</gene>
<dbReference type="PANTHER" id="PTHR37422">
    <property type="entry name" value="TEICHURONIC ACID BIOSYNTHESIS PROTEIN TUAE"/>
    <property type="match status" value="1"/>
</dbReference>
<dbReference type="AlphaFoldDB" id="A0A0G1I1H8"/>
<feature type="transmembrane region" description="Helical" evidence="5">
    <location>
        <begin position="191"/>
        <end position="219"/>
    </location>
</feature>
<evidence type="ECO:0000259" key="6">
    <source>
        <dbReference type="Pfam" id="PF04932"/>
    </source>
</evidence>
<dbReference type="InterPro" id="IPR051533">
    <property type="entry name" value="WaaL-like"/>
</dbReference>
<keyword evidence="2 5" id="KW-0812">Transmembrane</keyword>
<evidence type="ECO:0000256" key="1">
    <source>
        <dbReference type="ARBA" id="ARBA00004141"/>
    </source>
</evidence>
<feature type="transmembrane region" description="Helical" evidence="5">
    <location>
        <begin position="369"/>
        <end position="386"/>
    </location>
</feature>
<dbReference type="Pfam" id="PF04932">
    <property type="entry name" value="Wzy_C"/>
    <property type="match status" value="1"/>
</dbReference>
<dbReference type="PANTHER" id="PTHR37422:SF23">
    <property type="entry name" value="TEICHURONIC ACID BIOSYNTHESIS PROTEIN TUAE"/>
    <property type="match status" value="1"/>
</dbReference>
<evidence type="ECO:0000313" key="8">
    <source>
        <dbReference type="Proteomes" id="UP000034752"/>
    </source>
</evidence>
<proteinExistence type="predicted"/>
<keyword evidence="4 5" id="KW-0472">Membrane</keyword>
<evidence type="ECO:0000256" key="3">
    <source>
        <dbReference type="ARBA" id="ARBA00022989"/>
    </source>
</evidence>
<organism evidence="7 8">
    <name type="scientific">candidate division Kazan bacterium GW2011_GWA1_44_22</name>
    <dbReference type="NCBI Taxonomy" id="1620410"/>
    <lineage>
        <taxon>Bacteria</taxon>
        <taxon>Bacteria division Kazan-3B-28</taxon>
    </lineage>
</organism>
<keyword evidence="3 5" id="KW-1133">Transmembrane helix</keyword>
<comment type="subcellular location">
    <subcellularLocation>
        <location evidence="1">Membrane</location>
        <topology evidence="1">Multi-pass membrane protein</topology>
    </subcellularLocation>
</comment>
<protein>
    <submittedName>
        <fullName evidence="7">O-antigen polymerase</fullName>
    </submittedName>
</protein>
<evidence type="ECO:0000313" key="7">
    <source>
        <dbReference type="EMBL" id="KKT53251.1"/>
    </source>
</evidence>
<dbReference type="GO" id="GO:0016020">
    <property type="term" value="C:membrane"/>
    <property type="evidence" value="ECO:0007669"/>
    <property type="project" value="UniProtKB-SubCell"/>
</dbReference>
<feature type="transmembrane region" description="Helical" evidence="5">
    <location>
        <begin position="83"/>
        <end position="104"/>
    </location>
</feature>
<comment type="caution">
    <text evidence="7">The sequence shown here is derived from an EMBL/GenBank/DDBJ whole genome shotgun (WGS) entry which is preliminary data.</text>
</comment>
<evidence type="ECO:0000256" key="4">
    <source>
        <dbReference type="ARBA" id="ARBA00023136"/>
    </source>
</evidence>
<feature type="transmembrane region" description="Helical" evidence="5">
    <location>
        <begin position="310"/>
        <end position="334"/>
    </location>
</feature>
<sequence length="392" mass="43429">MILGLFCLFLIGGSLLNLPVPVIGKIAGLDLIVLVMALLGWWQSRSLTAAKLPRVVWAIGLFVLFALVSLIGSGRWLAGQDMAISGLFLARWVVYAGLFFWAYLLNREQRGQTLHWLGLALGIIALLGLMQLILFPNLGFWERLGWDPHQQRLISTFLDPNLVGGFLVVGLALPMSQWLHKTTPRRWKQIWGGVIILMLMAVIFTYSRSALLSLVVFGLIVGVRYWRLALVGLLLMGLVVLASPRLQTRIVGMFEVDITAQQRLTSWQNALNIIKQEPLLGVGYNTLPYTKAKFIYQPVGHAYSGFDSSLLTIAVTTGVLGLATYLGMLGLLLAGLVKFVRDKRSILALGALASTMALFAHSFFVNSWLYPPVLALWWVLLGLVWNNNSADD</sequence>